<accession>A0A857J3J5</accession>
<keyword evidence="6 7" id="KW-0472">Membrane</keyword>
<feature type="transmembrane region" description="Helical" evidence="7">
    <location>
        <begin position="9"/>
        <end position="27"/>
    </location>
</feature>
<evidence type="ECO:0000256" key="4">
    <source>
        <dbReference type="ARBA" id="ARBA00022692"/>
    </source>
</evidence>
<dbReference type="PANTHER" id="PTHR43163">
    <property type="entry name" value="DIPEPTIDE TRANSPORT SYSTEM PERMEASE PROTEIN DPPB-RELATED"/>
    <property type="match status" value="1"/>
</dbReference>
<feature type="transmembrane region" description="Helical" evidence="7">
    <location>
        <begin position="235"/>
        <end position="261"/>
    </location>
</feature>
<keyword evidence="10" id="KW-1185">Reference proteome</keyword>
<dbReference type="RefSeq" id="WP_160551330.1">
    <property type="nucleotide sequence ID" value="NZ_CP047650.1"/>
</dbReference>
<feature type="transmembrane region" description="Helical" evidence="7">
    <location>
        <begin position="142"/>
        <end position="161"/>
    </location>
</feature>
<feature type="transmembrane region" description="Helical" evidence="7">
    <location>
        <begin position="99"/>
        <end position="122"/>
    </location>
</feature>
<dbReference type="PANTHER" id="PTHR43163:SF3">
    <property type="entry name" value="PEPTIDE ABC TRANSPORTER PERMEASE PROTEIN"/>
    <property type="match status" value="1"/>
</dbReference>
<dbReference type="Pfam" id="PF00528">
    <property type="entry name" value="BPD_transp_1"/>
    <property type="match status" value="1"/>
</dbReference>
<comment type="subcellular location">
    <subcellularLocation>
        <location evidence="1 7">Cell membrane</location>
        <topology evidence="1 7">Multi-pass membrane protein</topology>
    </subcellularLocation>
</comment>
<keyword evidence="2 7" id="KW-0813">Transport</keyword>
<sequence length="319" mass="34854">MFGYLCKRIVYIAFTVAVMSVLVFWITQVLPGNVAHTILGDFAKPEDVAMLEHKLGLDQPVHTQYLRWAGSLLRGDLGQSLVMNRPVASVLWDAVGRSAMLAALSFAMVTVFGIWLGIAAGIRHGRWTDRIISTATYVKLSVPEFFWAILLLMLFSGYLGWLPATGYSSPDEGIAQWLRHLVLPSVTLALGLIAHVSRLTRSSVIDVMQSPYIRAARARGVPEGRLVRRHALRNALLPTVTVLAIDIGVLMGGVVVAETIFSYPGLGRLLIQSIQQADIPMVQAAMMVVTFVYAAANLLADVLYAFLNPRIRYGGAAGH</sequence>
<keyword evidence="3" id="KW-1003">Cell membrane</keyword>
<keyword evidence="4 7" id="KW-0812">Transmembrane</keyword>
<keyword evidence="5 7" id="KW-1133">Transmembrane helix</keyword>
<protein>
    <submittedName>
        <fullName evidence="9">ABC transporter permease subunit</fullName>
    </submittedName>
</protein>
<evidence type="ECO:0000256" key="5">
    <source>
        <dbReference type="ARBA" id="ARBA00022989"/>
    </source>
</evidence>
<dbReference type="Pfam" id="PF19300">
    <property type="entry name" value="BPD_transp_1_N"/>
    <property type="match status" value="1"/>
</dbReference>
<evidence type="ECO:0000259" key="8">
    <source>
        <dbReference type="PROSITE" id="PS50928"/>
    </source>
</evidence>
<name>A0A857J3J5_9BURK</name>
<evidence type="ECO:0000313" key="10">
    <source>
        <dbReference type="Proteomes" id="UP000464787"/>
    </source>
</evidence>
<dbReference type="EMBL" id="CP047650">
    <property type="protein sequence ID" value="QHI97813.1"/>
    <property type="molecule type" value="Genomic_DNA"/>
</dbReference>
<evidence type="ECO:0000256" key="3">
    <source>
        <dbReference type="ARBA" id="ARBA00022475"/>
    </source>
</evidence>
<dbReference type="PROSITE" id="PS50928">
    <property type="entry name" value="ABC_TM1"/>
    <property type="match status" value="1"/>
</dbReference>
<dbReference type="CDD" id="cd06261">
    <property type="entry name" value="TM_PBP2"/>
    <property type="match status" value="1"/>
</dbReference>
<dbReference type="GO" id="GO:0055085">
    <property type="term" value="P:transmembrane transport"/>
    <property type="evidence" value="ECO:0007669"/>
    <property type="project" value="InterPro"/>
</dbReference>
<dbReference type="GO" id="GO:0005886">
    <property type="term" value="C:plasma membrane"/>
    <property type="evidence" value="ECO:0007669"/>
    <property type="project" value="UniProtKB-SubCell"/>
</dbReference>
<evidence type="ECO:0000313" key="9">
    <source>
        <dbReference type="EMBL" id="QHI97813.1"/>
    </source>
</evidence>
<dbReference type="InterPro" id="IPR035906">
    <property type="entry name" value="MetI-like_sf"/>
</dbReference>
<dbReference type="SUPFAM" id="SSF161098">
    <property type="entry name" value="MetI-like"/>
    <property type="match status" value="1"/>
</dbReference>
<gene>
    <name evidence="9" type="ORF">GT347_07295</name>
</gene>
<reference evidence="9 10" key="1">
    <citation type="submission" date="2020-01" db="EMBL/GenBank/DDBJ databases">
        <title>Genome sequencing of strain KACC 21265.</title>
        <authorList>
            <person name="Heo J."/>
            <person name="Kim S.-J."/>
            <person name="Kim J.-S."/>
            <person name="Hong S.-B."/>
            <person name="Kwon S.-W."/>
        </authorList>
    </citation>
    <scope>NUCLEOTIDE SEQUENCE [LARGE SCALE GENOMIC DNA]</scope>
    <source>
        <strain evidence="9 10">KACC 21265</strain>
    </source>
</reference>
<dbReference type="InterPro" id="IPR045621">
    <property type="entry name" value="BPD_transp_1_N"/>
</dbReference>
<evidence type="ECO:0000256" key="1">
    <source>
        <dbReference type="ARBA" id="ARBA00004651"/>
    </source>
</evidence>
<dbReference type="KEGG" id="xyk:GT347_07295"/>
<dbReference type="AlphaFoldDB" id="A0A857J3J5"/>
<evidence type="ECO:0000256" key="6">
    <source>
        <dbReference type="ARBA" id="ARBA00023136"/>
    </source>
</evidence>
<dbReference type="Gene3D" id="1.10.3720.10">
    <property type="entry name" value="MetI-like"/>
    <property type="match status" value="1"/>
</dbReference>
<feature type="domain" description="ABC transmembrane type-1" evidence="8">
    <location>
        <begin position="95"/>
        <end position="300"/>
    </location>
</feature>
<feature type="transmembrane region" description="Helical" evidence="7">
    <location>
        <begin position="281"/>
        <end position="307"/>
    </location>
</feature>
<feature type="transmembrane region" description="Helical" evidence="7">
    <location>
        <begin position="181"/>
        <end position="200"/>
    </location>
</feature>
<proteinExistence type="inferred from homology"/>
<dbReference type="InterPro" id="IPR000515">
    <property type="entry name" value="MetI-like"/>
</dbReference>
<evidence type="ECO:0000256" key="2">
    <source>
        <dbReference type="ARBA" id="ARBA00022448"/>
    </source>
</evidence>
<evidence type="ECO:0000256" key="7">
    <source>
        <dbReference type="RuleBase" id="RU363032"/>
    </source>
</evidence>
<dbReference type="Proteomes" id="UP000464787">
    <property type="component" value="Chromosome"/>
</dbReference>
<comment type="similarity">
    <text evidence="7">Belongs to the binding-protein-dependent transport system permease family.</text>
</comment>
<organism evidence="9 10">
    <name type="scientific">Xylophilus rhododendri</name>
    <dbReference type="NCBI Taxonomy" id="2697032"/>
    <lineage>
        <taxon>Bacteria</taxon>
        <taxon>Pseudomonadati</taxon>
        <taxon>Pseudomonadota</taxon>
        <taxon>Betaproteobacteria</taxon>
        <taxon>Burkholderiales</taxon>
        <taxon>Xylophilus</taxon>
    </lineage>
</organism>